<dbReference type="InterPro" id="IPR036615">
    <property type="entry name" value="Mur_ligase_C_dom_sf"/>
</dbReference>
<evidence type="ECO:0000256" key="7">
    <source>
        <dbReference type="SAM" id="MobiDB-lite"/>
    </source>
</evidence>
<dbReference type="SUPFAM" id="SSF53244">
    <property type="entry name" value="MurD-like peptide ligases, peptide-binding domain"/>
    <property type="match status" value="1"/>
</dbReference>
<proteinExistence type="inferred from homology"/>
<keyword evidence="2" id="KW-0436">Ligase</keyword>
<dbReference type="GO" id="GO:0046872">
    <property type="term" value="F:metal ion binding"/>
    <property type="evidence" value="ECO:0007669"/>
    <property type="project" value="UniProtKB-KW"/>
</dbReference>
<keyword evidence="9" id="KW-1185">Reference proteome</keyword>
<keyword evidence="3" id="KW-0479">Metal-binding</keyword>
<evidence type="ECO:0000313" key="9">
    <source>
        <dbReference type="Proteomes" id="UP000799441"/>
    </source>
</evidence>
<dbReference type="Gene3D" id="3.40.1190.10">
    <property type="entry name" value="Mur-like, catalytic domain"/>
    <property type="match status" value="1"/>
</dbReference>
<evidence type="ECO:0000256" key="6">
    <source>
        <dbReference type="ARBA" id="ARBA00022842"/>
    </source>
</evidence>
<comment type="similarity">
    <text evidence="1">Belongs to the folylpolyglutamate synthase family.</text>
</comment>
<evidence type="ECO:0000313" key="8">
    <source>
        <dbReference type="EMBL" id="KAF2718013.1"/>
    </source>
</evidence>
<dbReference type="SUPFAM" id="SSF53623">
    <property type="entry name" value="MurD-like peptide ligases, catalytic domain"/>
    <property type="match status" value="1"/>
</dbReference>
<evidence type="ECO:0000256" key="4">
    <source>
        <dbReference type="ARBA" id="ARBA00022741"/>
    </source>
</evidence>
<dbReference type="PROSITE" id="PS01012">
    <property type="entry name" value="FOLYLPOLYGLU_SYNT_2"/>
    <property type="match status" value="1"/>
</dbReference>
<dbReference type="GO" id="GO:0004326">
    <property type="term" value="F:tetrahydrofolylpolyglutamate synthase activity"/>
    <property type="evidence" value="ECO:0007669"/>
    <property type="project" value="InterPro"/>
</dbReference>
<reference evidence="8" key="1">
    <citation type="journal article" date="2020" name="Stud. Mycol.">
        <title>101 Dothideomycetes genomes: a test case for predicting lifestyles and emergence of pathogens.</title>
        <authorList>
            <person name="Haridas S."/>
            <person name="Albert R."/>
            <person name="Binder M."/>
            <person name="Bloem J."/>
            <person name="Labutti K."/>
            <person name="Salamov A."/>
            <person name="Andreopoulos B."/>
            <person name="Baker S."/>
            <person name="Barry K."/>
            <person name="Bills G."/>
            <person name="Bluhm B."/>
            <person name="Cannon C."/>
            <person name="Castanera R."/>
            <person name="Culley D."/>
            <person name="Daum C."/>
            <person name="Ezra D."/>
            <person name="Gonzalez J."/>
            <person name="Henrissat B."/>
            <person name="Kuo A."/>
            <person name="Liang C."/>
            <person name="Lipzen A."/>
            <person name="Lutzoni F."/>
            <person name="Magnuson J."/>
            <person name="Mondo S."/>
            <person name="Nolan M."/>
            <person name="Ohm R."/>
            <person name="Pangilinan J."/>
            <person name="Park H.-J."/>
            <person name="Ramirez L."/>
            <person name="Alfaro M."/>
            <person name="Sun H."/>
            <person name="Tritt A."/>
            <person name="Yoshinaga Y."/>
            <person name="Zwiers L.-H."/>
            <person name="Turgeon B."/>
            <person name="Goodwin S."/>
            <person name="Spatafora J."/>
            <person name="Crous P."/>
            <person name="Grigoriev I."/>
        </authorList>
    </citation>
    <scope>NUCLEOTIDE SEQUENCE</scope>
    <source>
        <strain evidence="8">CBS 116435</strain>
    </source>
</reference>
<dbReference type="GO" id="GO:0005524">
    <property type="term" value="F:ATP binding"/>
    <property type="evidence" value="ECO:0007669"/>
    <property type="project" value="UniProtKB-KW"/>
</dbReference>
<evidence type="ECO:0000256" key="3">
    <source>
        <dbReference type="ARBA" id="ARBA00022723"/>
    </source>
</evidence>
<comment type="caution">
    <text evidence="8">The sequence shown here is derived from an EMBL/GenBank/DDBJ whole genome shotgun (WGS) entry which is preliminary data.</text>
</comment>
<dbReference type="NCBIfam" id="TIGR01499">
    <property type="entry name" value="folC"/>
    <property type="match status" value="1"/>
</dbReference>
<dbReference type="PANTHER" id="PTHR11136">
    <property type="entry name" value="FOLYLPOLYGLUTAMATE SYNTHASE-RELATED"/>
    <property type="match status" value="1"/>
</dbReference>
<name>A0A9P4Q277_9PEZI</name>
<gene>
    <name evidence="8" type="ORF">K431DRAFT_275717</name>
</gene>
<dbReference type="InterPro" id="IPR001645">
    <property type="entry name" value="Folylpolyglutamate_synth"/>
</dbReference>
<keyword evidence="5" id="KW-0067">ATP-binding</keyword>
<evidence type="ECO:0000256" key="1">
    <source>
        <dbReference type="ARBA" id="ARBA00008276"/>
    </source>
</evidence>
<organism evidence="8 9">
    <name type="scientific">Polychaeton citri CBS 116435</name>
    <dbReference type="NCBI Taxonomy" id="1314669"/>
    <lineage>
        <taxon>Eukaryota</taxon>
        <taxon>Fungi</taxon>
        <taxon>Dikarya</taxon>
        <taxon>Ascomycota</taxon>
        <taxon>Pezizomycotina</taxon>
        <taxon>Dothideomycetes</taxon>
        <taxon>Dothideomycetidae</taxon>
        <taxon>Capnodiales</taxon>
        <taxon>Capnodiaceae</taxon>
        <taxon>Polychaeton</taxon>
    </lineage>
</organism>
<dbReference type="PANTHER" id="PTHR11136:SF0">
    <property type="entry name" value="DIHYDROFOLATE SYNTHETASE-RELATED"/>
    <property type="match status" value="1"/>
</dbReference>
<keyword evidence="6" id="KW-0460">Magnesium</keyword>
<dbReference type="OrthoDB" id="5212574at2759"/>
<sequence length="463" mass="49171">MIELGLSRISGLLAETSLPWRAIHVAGTNGKGSICAYVSGMLEAYNDSAWRQRTGKARLKHARYTSPHLIDRWDCITIDQRAVSFSMFDAVEKKVLARDKRLGINASEFELLTATAFEIFTQEKVDVAVVEVGMGGRLDATNVIGQTVQGDVVDSGEIQRPLPLVCALAKIGLDHQSFLGDTIEAIAAEKAGIIKPGSTVVYDESNPDNVLETFRHQASISSTQPQLDINSTTATNNSSQRLPTHSRQNTSVALTATWTSLCNLHRLPPALHSIPQDSLADLTALLRAMLQVPHHTRFPGRLQRLSLESLTGRTSLALLDGAHNAQSATALAAEVHRWRAPQATTAAGTAKDRVTWLVAASSTKDASEILSPILQPGDAVFTVEFGPVAGMPWVQPAGAAELAAAAVSAVAGKEDGLEVVVDCGSNVAEALGKASGKAAEGPLVIAGSLYLVSDVLRLLRDSA</sequence>
<protein>
    <submittedName>
        <fullName evidence="8">FolC bifunctional protein</fullName>
    </submittedName>
</protein>
<evidence type="ECO:0000256" key="5">
    <source>
        <dbReference type="ARBA" id="ARBA00022840"/>
    </source>
</evidence>
<dbReference type="GO" id="GO:0005739">
    <property type="term" value="C:mitochondrion"/>
    <property type="evidence" value="ECO:0007669"/>
    <property type="project" value="TreeGrafter"/>
</dbReference>
<dbReference type="Gene3D" id="3.90.190.20">
    <property type="entry name" value="Mur ligase, C-terminal domain"/>
    <property type="match status" value="1"/>
</dbReference>
<dbReference type="InterPro" id="IPR036565">
    <property type="entry name" value="Mur-like_cat_sf"/>
</dbReference>
<dbReference type="EMBL" id="MU003832">
    <property type="protein sequence ID" value="KAF2718013.1"/>
    <property type="molecule type" value="Genomic_DNA"/>
</dbReference>
<evidence type="ECO:0000256" key="2">
    <source>
        <dbReference type="ARBA" id="ARBA00022598"/>
    </source>
</evidence>
<dbReference type="InterPro" id="IPR018109">
    <property type="entry name" value="Folylpolyglutamate_synth_CS"/>
</dbReference>
<dbReference type="AlphaFoldDB" id="A0A9P4Q277"/>
<keyword evidence="4" id="KW-0547">Nucleotide-binding</keyword>
<dbReference type="GO" id="GO:0005829">
    <property type="term" value="C:cytosol"/>
    <property type="evidence" value="ECO:0007669"/>
    <property type="project" value="TreeGrafter"/>
</dbReference>
<dbReference type="Proteomes" id="UP000799441">
    <property type="component" value="Unassembled WGS sequence"/>
</dbReference>
<dbReference type="GO" id="GO:0008841">
    <property type="term" value="F:dihydrofolate synthase activity"/>
    <property type="evidence" value="ECO:0007669"/>
    <property type="project" value="TreeGrafter"/>
</dbReference>
<accession>A0A9P4Q277</accession>
<feature type="region of interest" description="Disordered" evidence="7">
    <location>
        <begin position="219"/>
        <end position="248"/>
    </location>
</feature>